<dbReference type="PaxDb" id="7159-AAEL017461-PA"/>
<dbReference type="EMBL" id="CH477351">
    <property type="protein sequence ID" value="EJY57598.1"/>
    <property type="molecule type" value="Genomic_DNA"/>
</dbReference>
<evidence type="ECO:0000313" key="1">
    <source>
        <dbReference type="EMBL" id="EJY57598.1"/>
    </source>
</evidence>
<accession>J9HSK3</accession>
<sequence>MTLLSNLTHGIKSSGVFLKENECLHKGPSINYVAF</sequence>
<protein>
    <submittedName>
        <fullName evidence="1">AAEL017461-PA</fullName>
    </submittedName>
</protein>
<dbReference type="HOGENOM" id="CLU_3368814_0_0_1"/>
<gene>
    <name evidence="1" type="ORF">AaeL_AAEL017461</name>
</gene>
<reference evidence="1" key="3">
    <citation type="submission" date="2012-09" db="EMBL/GenBank/DDBJ databases">
        <authorList>
            <consortium name="VectorBase"/>
        </authorList>
    </citation>
    <scope>NUCLEOTIDE SEQUENCE</scope>
    <source>
        <strain evidence="1">Liverpool</strain>
    </source>
</reference>
<reference evidence="1" key="2">
    <citation type="journal article" date="2007" name="Science">
        <title>Genome sequence of Aedes aegypti, a major arbovirus vector.</title>
        <authorList>
            <person name="Nene V."/>
            <person name="Wortman J.R."/>
            <person name="Lawson D."/>
            <person name="Haas B."/>
            <person name="Kodira C."/>
            <person name="Tu Z.J."/>
            <person name="Loftus B."/>
            <person name="Xi Z."/>
            <person name="Megy K."/>
            <person name="Grabherr M."/>
            <person name="Ren Q."/>
            <person name="Zdobnov E.M."/>
            <person name="Lobo N.F."/>
            <person name="Campbell K.S."/>
            <person name="Brown S.E."/>
            <person name="Bonaldo M.F."/>
            <person name="Zhu J."/>
            <person name="Sinkins S.P."/>
            <person name="Hogenkamp D.G."/>
            <person name="Amedeo P."/>
            <person name="Arensburger P."/>
            <person name="Atkinson P.W."/>
            <person name="Bidwell S."/>
            <person name="Biedler J."/>
            <person name="Birney E."/>
            <person name="Bruggner R.V."/>
            <person name="Costas J."/>
            <person name="Coy M.R."/>
            <person name="Crabtree J."/>
            <person name="Crawford M."/>
            <person name="Debruyn B."/>
            <person name="Decaprio D."/>
            <person name="Eiglmeier K."/>
            <person name="Eisenstadt E."/>
            <person name="El-Dorry H."/>
            <person name="Gelbart W.M."/>
            <person name="Gomes S.L."/>
            <person name="Hammond M."/>
            <person name="Hannick L.I."/>
            <person name="Hogan J.R."/>
            <person name="Holmes M.H."/>
            <person name="Jaffe D."/>
            <person name="Johnston J.S."/>
            <person name="Kennedy R.C."/>
            <person name="Koo H."/>
            <person name="Kravitz S."/>
            <person name="Kriventseva E.V."/>
            <person name="Kulp D."/>
            <person name="Labutti K."/>
            <person name="Lee E."/>
            <person name="Li S."/>
            <person name="Lovin D.D."/>
            <person name="Mao C."/>
            <person name="Mauceli E."/>
            <person name="Menck C.F."/>
            <person name="Miller J.R."/>
            <person name="Montgomery P."/>
            <person name="Mori A."/>
            <person name="Nascimento A.L."/>
            <person name="Naveira H.F."/>
            <person name="Nusbaum C."/>
            <person name="O'leary S."/>
            <person name="Orvis J."/>
            <person name="Pertea M."/>
            <person name="Quesneville H."/>
            <person name="Reidenbach K.R."/>
            <person name="Rogers Y.H."/>
            <person name="Roth C.W."/>
            <person name="Schneider J.R."/>
            <person name="Schatz M."/>
            <person name="Shumway M."/>
            <person name="Stanke M."/>
            <person name="Stinson E.O."/>
            <person name="Tubio J.M."/>
            <person name="Vanzee J.P."/>
            <person name="Verjovski-Almeida S."/>
            <person name="Werner D."/>
            <person name="White O."/>
            <person name="Wyder S."/>
            <person name="Zeng Q."/>
            <person name="Zhao Q."/>
            <person name="Zhao Y."/>
            <person name="Hill C.A."/>
            <person name="Raikhel A.S."/>
            <person name="Soares M.B."/>
            <person name="Knudson D.L."/>
            <person name="Lee N.H."/>
            <person name="Galagan J."/>
            <person name="Salzberg S.L."/>
            <person name="Paulsen I.T."/>
            <person name="Dimopoulos G."/>
            <person name="Collins F.H."/>
            <person name="Birren B."/>
            <person name="Fraser-Liggett C.M."/>
            <person name="Severson D.W."/>
        </authorList>
    </citation>
    <scope>NUCLEOTIDE SEQUENCE [LARGE SCALE GENOMIC DNA]</scope>
    <source>
        <strain evidence="1">Liverpool</strain>
    </source>
</reference>
<proteinExistence type="predicted"/>
<dbReference type="AlphaFoldDB" id="J9HSK3"/>
<evidence type="ECO:0000313" key="2">
    <source>
        <dbReference type="Proteomes" id="UP000682892"/>
    </source>
</evidence>
<name>J9HSK3_AEDAE</name>
<organism evidence="1 2">
    <name type="scientific">Aedes aegypti</name>
    <name type="common">Yellowfever mosquito</name>
    <name type="synonym">Culex aegypti</name>
    <dbReference type="NCBI Taxonomy" id="7159"/>
    <lineage>
        <taxon>Eukaryota</taxon>
        <taxon>Metazoa</taxon>
        <taxon>Ecdysozoa</taxon>
        <taxon>Arthropoda</taxon>
        <taxon>Hexapoda</taxon>
        <taxon>Insecta</taxon>
        <taxon>Pterygota</taxon>
        <taxon>Neoptera</taxon>
        <taxon>Endopterygota</taxon>
        <taxon>Diptera</taxon>
        <taxon>Nematocera</taxon>
        <taxon>Culicoidea</taxon>
        <taxon>Culicidae</taxon>
        <taxon>Culicinae</taxon>
        <taxon>Aedini</taxon>
        <taxon>Aedes</taxon>
        <taxon>Stegomyia</taxon>
    </lineage>
</organism>
<reference evidence="1" key="1">
    <citation type="submission" date="2005-10" db="EMBL/GenBank/DDBJ databases">
        <authorList>
            <person name="Loftus B.J."/>
            <person name="Nene V.M."/>
            <person name="Hannick L.I."/>
            <person name="Bidwell S."/>
            <person name="Haas B."/>
            <person name="Amedeo P."/>
            <person name="Orvis J."/>
            <person name="Wortman J.R."/>
            <person name="White O.R."/>
            <person name="Salzberg S."/>
            <person name="Shumway M."/>
            <person name="Koo H."/>
            <person name="Zhao Y."/>
            <person name="Holmes M."/>
            <person name="Miller J."/>
            <person name="Schatz M."/>
            <person name="Pop M."/>
            <person name="Pai G."/>
            <person name="Utterback T."/>
            <person name="Rogers Y.-H."/>
            <person name="Kravitz S."/>
            <person name="Fraser C.M."/>
        </authorList>
    </citation>
    <scope>NUCLEOTIDE SEQUENCE</scope>
    <source>
        <strain evidence="1">Liverpool</strain>
    </source>
</reference>
<dbReference type="Proteomes" id="UP000682892">
    <property type="component" value="Unassembled WGS sequence"/>
</dbReference>